<keyword evidence="2" id="KW-0805">Transcription regulation</keyword>
<dbReference type="GO" id="GO:0046983">
    <property type="term" value="F:protein dimerization activity"/>
    <property type="evidence" value="ECO:0007669"/>
    <property type="project" value="InterPro"/>
</dbReference>
<evidence type="ECO:0000313" key="8">
    <source>
        <dbReference type="EMBL" id="CAA2971303.1"/>
    </source>
</evidence>
<feature type="region of interest" description="Disordered" evidence="6">
    <location>
        <begin position="150"/>
        <end position="201"/>
    </location>
</feature>
<comment type="caution">
    <text evidence="8">The sequence shown here is derived from an EMBL/GenBank/DDBJ whole genome shotgun (WGS) entry which is preliminary data.</text>
</comment>
<reference evidence="8 9" key="1">
    <citation type="submission" date="2019-12" db="EMBL/GenBank/DDBJ databases">
        <authorList>
            <person name="Alioto T."/>
            <person name="Alioto T."/>
            <person name="Gomez Garrido J."/>
        </authorList>
    </citation>
    <scope>NUCLEOTIDE SEQUENCE [LARGE SCALE GENOMIC DNA]</scope>
</reference>
<dbReference type="OrthoDB" id="675169at2759"/>
<accession>A0A8S0QXN3</accession>
<evidence type="ECO:0000256" key="2">
    <source>
        <dbReference type="ARBA" id="ARBA00023015"/>
    </source>
</evidence>
<dbReference type="InterPro" id="IPR044283">
    <property type="entry name" value="FAMA/SPEECHLESS/MUTE-like"/>
</dbReference>
<dbReference type="GO" id="GO:0010052">
    <property type="term" value="P:guard cell differentiation"/>
    <property type="evidence" value="ECO:0007669"/>
    <property type="project" value="InterPro"/>
</dbReference>
<dbReference type="PANTHER" id="PTHR46684">
    <property type="entry name" value="TRANSCRIPTION FACTOR FAMA"/>
    <property type="match status" value="1"/>
</dbReference>
<dbReference type="Proteomes" id="UP000594638">
    <property type="component" value="Unassembled WGS sequence"/>
</dbReference>
<keyword evidence="5" id="KW-0539">Nucleus</keyword>
<evidence type="ECO:0000256" key="5">
    <source>
        <dbReference type="ARBA" id="ARBA00023242"/>
    </source>
</evidence>
<keyword evidence="9" id="KW-1185">Reference proteome</keyword>
<evidence type="ECO:0000256" key="3">
    <source>
        <dbReference type="ARBA" id="ARBA00023125"/>
    </source>
</evidence>
<feature type="domain" description="BHLH" evidence="7">
    <location>
        <begin position="79"/>
        <end position="130"/>
    </location>
</feature>
<dbReference type="PROSITE" id="PS50888">
    <property type="entry name" value="BHLH"/>
    <property type="match status" value="1"/>
</dbReference>
<dbReference type="GO" id="GO:0005634">
    <property type="term" value="C:nucleus"/>
    <property type="evidence" value="ECO:0007669"/>
    <property type="project" value="UniProtKB-SubCell"/>
</dbReference>
<dbReference type="InterPro" id="IPR011598">
    <property type="entry name" value="bHLH_dom"/>
</dbReference>
<keyword evidence="3" id="KW-0238">DNA-binding</keyword>
<name>A0A8S0QXN3_OLEEU</name>
<organism evidence="8 9">
    <name type="scientific">Olea europaea subsp. europaea</name>
    <dbReference type="NCBI Taxonomy" id="158383"/>
    <lineage>
        <taxon>Eukaryota</taxon>
        <taxon>Viridiplantae</taxon>
        <taxon>Streptophyta</taxon>
        <taxon>Embryophyta</taxon>
        <taxon>Tracheophyta</taxon>
        <taxon>Spermatophyta</taxon>
        <taxon>Magnoliopsida</taxon>
        <taxon>eudicotyledons</taxon>
        <taxon>Gunneridae</taxon>
        <taxon>Pentapetalae</taxon>
        <taxon>asterids</taxon>
        <taxon>lamiids</taxon>
        <taxon>Lamiales</taxon>
        <taxon>Oleaceae</taxon>
        <taxon>Oleeae</taxon>
        <taxon>Olea</taxon>
    </lineage>
</organism>
<keyword evidence="4" id="KW-0804">Transcription</keyword>
<proteinExistence type="predicted"/>
<evidence type="ECO:0000313" key="9">
    <source>
        <dbReference type="Proteomes" id="UP000594638"/>
    </source>
</evidence>
<dbReference type="GO" id="GO:0003700">
    <property type="term" value="F:DNA-binding transcription factor activity"/>
    <property type="evidence" value="ECO:0007669"/>
    <property type="project" value="InterPro"/>
</dbReference>
<dbReference type="Pfam" id="PF00010">
    <property type="entry name" value="HLH"/>
    <property type="match status" value="1"/>
</dbReference>
<dbReference type="Gene3D" id="4.10.280.10">
    <property type="entry name" value="Helix-loop-helix DNA-binding domain"/>
    <property type="match status" value="1"/>
</dbReference>
<dbReference type="SMART" id="SM00353">
    <property type="entry name" value="HLH"/>
    <property type="match status" value="1"/>
</dbReference>
<dbReference type="SUPFAM" id="SSF47459">
    <property type="entry name" value="HLH, helix-loop-helix DNA-binding domain"/>
    <property type="match status" value="1"/>
</dbReference>
<feature type="compositionally biased region" description="Pro residues" evidence="6">
    <location>
        <begin position="159"/>
        <end position="171"/>
    </location>
</feature>
<protein>
    <submittedName>
        <fullName evidence="8">Transcription factor SPEECHLESS-like</fullName>
    </submittedName>
</protein>
<dbReference type="InterPro" id="IPR036638">
    <property type="entry name" value="HLH_DNA-bd_sf"/>
</dbReference>
<gene>
    <name evidence="8" type="ORF">OLEA9_A069783</name>
</gene>
<dbReference type="Gramene" id="OE9A069783T1">
    <property type="protein sequence ID" value="OE9A069783C1"/>
    <property type="gene ID" value="OE9A069783"/>
</dbReference>
<evidence type="ECO:0000256" key="4">
    <source>
        <dbReference type="ARBA" id="ARBA00023163"/>
    </source>
</evidence>
<evidence type="ECO:0000259" key="7">
    <source>
        <dbReference type="PROSITE" id="PS50888"/>
    </source>
</evidence>
<dbReference type="GO" id="GO:0003677">
    <property type="term" value="F:DNA binding"/>
    <property type="evidence" value="ECO:0007669"/>
    <property type="project" value="UniProtKB-KW"/>
</dbReference>
<sequence length="299" mass="33397">MDGEHLSDFFEDSEDIFSVLEALEGVSGLITEDEEGIKGGLISQKSTYSSSVVQESEIEFEASPKCKKQKVESNNIHGQQRISHITVERNRRKQMNEHFSVLRSLMPSFYVKRADQASIIGGVVSYITELQQVLQSLEAKKQRKAFTEVLSPRFGSSPRPSPLSPRKPPLSPRLNLPLSPRTPQPNSPYKTRLHLPTNSSPYSSMNDRVNELVANSKSAIAEVEVKYSCPNVLLKTVSSRIRGQTVKMISALEELSLEILNVNVSTIGETMRNNFTIKIGIECQLSAEELAQQIQQTFC</sequence>
<comment type="subcellular location">
    <subcellularLocation>
        <location evidence="1">Nucleus</location>
    </subcellularLocation>
</comment>
<dbReference type="EMBL" id="CACTIH010002005">
    <property type="protein sequence ID" value="CAA2971303.1"/>
    <property type="molecule type" value="Genomic_DNA"/>
</dbReference>
<dbReference type="AlphaFoldDB" id="A0A8S0QXN3"/>
<evidence type="ECO:0000256" key="6">
    <source>
        <dbReference type="SAM" id="MobiDB-lite"/>
    </source>
</evidence>
<dbReference type="GO" id="GO:0045893">
    <property type="term" value="P:positive regulation of DNA-templated transcription"/>
    <property type="evidence" value="ECO:0007669"/>
    <property type="project" value="TreeGrafter"/>
</dbReference>
<evidence type="ECO:0000256" key="1">
    <source>
        <dbReference type="ARBA" id="ARBA00004123"/>
    </source>
</evidence>
<dbReference type="PANTHER" id="PTHR46684:SF4">
    <property type="entry name" value="TRANSCRIPTION FACTOR SPEECHLESS"/>
    <property type="match status" value="1"/>
</dbReference>